<evidence type="ECO:0000313" key="3">
    <source>
        <dbReference type="EMBL" id="RFU16789.1"/>
    </source>
</evidence>
<protein>
    <recommendedName>
        <fullName evidence="5">DoxX family protein</fullName>
    </recommendedName>
</protein>
<feature type="transmembrane region" description="Helical" evidence="2">
    <location>
        <begin position="20"/>
        <end position="41"/>
    </location>
</feature>
<dbReference type="Proteomes" id="UP000264702">
    <property type="component" value="Unassembled WGS sequence"/>
</dbReference>
<keyword evidence="2" id="KW-1133">Transmembrane helix</keyword>
<dbReference type="OrthoDB" id="102112at2"/>
<dbReference type="AlphaFoldDB" id="A0A372IPV2"/>
<reference evidence="3 4" key="1">
    <citation type="submission" date="2018-08" db="EMBL/GenBank/DDBJ databases">
        <title>Acidipila sp. 4G-K13, an acidobacterium isolated from forest soil.</title>
        <authorList>
            <person name="Gao Z.-H."/>
            <person name="Qiu L.-H."/>
        </authorList>
    </citation>
    <scope>NUCLEOTIDE SEQUENCE [LARGE SCALE GENOMIC DNA]</scope>
    <source>
        <strain evidence="3 4">4G-K13</strain>
    </source>
</reference>
<name>A0A372IPV2_9BACT</name>
<proteinExistence type="predicted"/>
<comment type="caution">
    <text evidence="3">The sequence shown here is derived from an EMBL/GenBank/DDBJ whole genome shotgun (WGS) entry which is preliminary data.</text>
</comment>
<dbReference type="EMBL" id="QVQT01000003">
    <property type="protein sequence ID" value="RFU16789.1"/>
    <property type="molecule type" value="Genomic_DNA"/>
</dbReference>
<organism evidence="3 4">
    <name type="scientific">Paracidobacterium acidisoli</name>
    <dbReference type="NCBI Taxonomy" id="2303751"/>
    <lineage>
        <taxon>Bacteria</taxon>
        <taxon>Pseudomonadati</taxon>
        <taxon>Acidobacteriota</taxon>
        <taxon>Terriglobia</taxon>
        <taxon>Terriglobales</taxon>
        <taxon>Acidobacteriaceae</taxon>
        <taxon>Paracidobacterium</taxon>
    </lineage>
</organism>
<evidence type="ECO:0008006" key="5">
    <source>
        <dbReference type="Google" id="ProtNLM"/>
    </source>
</evidence>
<gene>
    <name evidence="3" type="ORF">D0Y96_08560</name>
</gene>
<feature type="region of interest" description="Disordered" evidence="1">
    <location>
        <begin position="376"/>
        <end position="424"/>
    </location>
</feature>
<dbReference type="RefSeq" id="WP_117298959.1">
    <property type="nucleotide sequence ID" value="NZ_QVQT02000003.1"/>
</dbReference>
<feature type="transmembrane region" description="Helical" evidence="2">
    <location>
        <begin position="88"/>
        <end position="110"/>
    </location>
</feature>
<keyword evidence="2" id="KW-0812">Transmembrane</keyword>
<evidence type="ECO:0000256" key="2">
    <source>
        <dbReference type="SAM" id="Phobius"/>
    </source>
</evidence>
<feature type="transmembrane region" description="Helical" evidence="2">
    <location>
        <begin position="170"/>
        <end position="194"/>
    </location>
</feature>
<evidence type="ECO:0000256" key="1">
    <source>
        <dbReference type="SAM" id="MobiDB-lite"/>
    </source>
</evidence>
<feature type="transmembrane region" description="Helical" evidence="2">
    <location>
        <begin position="201"/>
        <end position="218"/>
    </location>
</feature>
<keyword evidence="2" id="KW-0472">Membrane</keyword>
<feature type="compositionally biased region" description="Polar residues" evidence="1">
    <location>
        <begin position="376"/>
        <end position="388"/>
    </location>
</feature>
<keyword evidence="4" id="KW-1185">Reference proteome</keyword>
<sequence length="459" mass="51318">MERYPSASFAPPAEHKPKNILLDFLWRFLLVYFFLSDWVWLNELAVNPTRPIHPVFNAVFGSLARWTGHHLFHLTGPLAPNSFRDTQYLYLVLLVLAVTSAVAALLWTAFGRKGHSAQTAYRLLRIWIRYTLAYMILIYAMDKVFRLQFIAPTLQRLIEPYGDSSPMAMLWTYVGYSGFMTVFSGLAEVLGAVLLLWRRTAPLGALVCVVMMANVALMDFCYDVSVKMLAAHFLAMSVFLLAHDADRLLRVLTFNSPAPARDLEKDELTVTNPSVRRWLPLVKALIVIYTLVPVTVRTYIQFRHSGPFAPHPPFYGLYQVRSLTVNGTPRPLLVTDGPVWRWLIVEHRAEATIKTMDNTLIVCKAQYHADAPDLQIQGTAPGLSSSESDLPGHGPSSSASDASPLSLTLSPSPSQHGEMLLTGTDGSDKISAVLDPVDPRSFTLVNRGYHWINATSFSR</sequence>
<accession>A0A372IPV2</accession>
<evidence type="ECO:0000313" key="4">
    <source>
        <dbReference type="Proteomes" id="UP000264702"/>
    </source>
</evidence>
<feature type="compositionally biased region" description="Low complexity" evidence="1">
    <location>
        <begin position="395"/>
        <end position="414"/>
    </location>
</feature>